<dbReference type="EMBL" id="FOFO01000006">
    <property type="protein sequence ID" value="SEP79167.1"/>
    <property type="molecule type" value="Genomic_DNA"/>
</dbReference>
<dbReference type="Gene3D" id="3.40.50.2300">
    <property type="match status" value="1"/>
</dbReference>
<dbReference type="InterPro" id="IPR001789">
    <property type="entry name" value="Sig_transdc_resp-reg_receiver"/>
</dbReference>
<dbReference type="InterPro" id="IPR011006">
    <property type="entry name" value="CheY-like_superfamily"/>
</dbReference>
<dbReference type="SUPFAM" id="SSF52172">
    <property type="entry name" value="CheY-like"/>
    <property type="match status" value="1"/>
</dbReference>
<name>A0A1H9ART2_9GAMM</name>
<dbReference type="Proteomes" id="UP000199496">
    <property type="component" value="Unassembled WGS sequence"/>
</dbReference>
<evidence type="ECO:0000313" key="5">
    <source>
        <dbReference type="Proteomes" id="UP000199496"/>
    </source>
</evidence>
<gene>
    <name evidence="4" type="ORF">SAMN05421693_10640</name>
</gene>
<feature type="domain" description="Response regulatory" evidence="3">
    <location>
        <begin position="3"/>
        <end position="121"/>
    </location>
</feature>
<dbReference type="PANTHER" id="PTHR44591:SF3">
    <property type="entry name" value="RESPONSE REGULATORY DOMAIN-CONTAINING PROTEIN"/>
    <property type="match status" value="1"/>
</dbReference>
<sequence length="122" mass="13444">MTTILIVDDDDTFRTMLQEMLSREGFHILTAGSGGQALKLLNTQTPDLIITDILMPDGDGIELITTLKQKNSPIPIIAMSGGRRSISLEFNLESAELMGVKATLAKPFSRETLRRVIEDALR</sequence>
<dbReference type="OrthoDB" id="9800897at2"/>
<dbReference type="RefSeq" id="WP_090204385.1">
    <property type="nucleotide sequence ID" value="NZ_FOFO01000006.1"/>
</dbReference>
<evidence type="ECO:0000313" key="4">
    <source>
        <dbReference type="EMBL" id="SEP79167.1"/>
    </source>
</evidence>
<dbReference type="PANTHER" id="PTHR44591">
    <property type="entry name" value="STRESS RESPONSE REGULATOR PROTEIN 1"/>
    <property type="match status" value="1"/>
</dbReference>
<dbReference type="AlphaFoldDB" id="A0A1H9ART2"/>
<dbReference type="STRING" id="867345.SAMN05421693_10640"/>
<keyword evidence="1 2" id="KW-0597">Phosphoprotein</keyword>
<keyword evidence="5" id="KW-1185">Reference proteome</keyword>
<evidence type="ECO:0000256" key="1">
    <source>
        <dbReference type="ARBA" id="ARBA00022553"/>
    </source>
</evidence>
<dbReference type="GO" id="GO:0000160">
    <property type="term" value="P:phosphorelay signal transduction system"/>
    <property type="evidence" value="ECO:0007669"/>
    <property type="project" value="InterPro"/>
</dbReference>
<dbReference type="PROSITE" id="PS50110">
    <property type="entry name" value="RESPONSE_REGULATORY"/>
    <property type="match status" value="1"/>
</dbReference>
<evidence type="ECO:0000259" key="3">
    <source>
        <dbReference type="PROSITE" id="PS50110"/>
    </source>
</evidence>
<dbReference type="InterPro" id="IPR050595">
    <property type="entry name" value="Bact_response_regulator"/>
</dbReference>
<protein>
    <submittedName>
        <fullName evidence="4">Response regulator receiver domain-containing protein</fullName>
    </submittedName>
</protein>
<dbReference type="SMART" id="SM00448">
    <property type="entry name" value="REC"/>
    <property type="match status" value="1"/>
</dbReference>
<reference evidence="4 5" key="1">
    <citation type="submission" date="2016-10" db="EMBL/GenBank/DDBJ databases">
        <authorList>
            <person name="de Groot N.N."/>
        </authorList>
    </citation>
    <scope>NUCLEOTIDE SEQUENCE [LARGE SCALE GENOMIC DNA]</scope>
    <source>
        <strain evidence="4 5">B7-7</strain>
    </source>
</reference>
<evidence type="ECO:0000256" key="2">
    <source>
        <dbReference type="PROSITE-ProRule" id="PRU00169"/>
    </source>
</evidence>
<dbReference type="Pfam" id="PF00072">
    <property type="entry name" value="Response_reg"/>
    <property type="match status" value="1"/>
</dbReference>
<organism evidence="4 5">
    <name type="scientific">Ectothiorhodospira magna</name>
    <dbReference type="NCBI Taxonomy" id="867345"/>
    <lineage>
        <taxon>Bacteria</taxon>
        <taxon>Pseudomonadati</taxon>
        <taxon>Pseudomonadota</taxon>
        <taxon>Gammaproteobacteria</taxon>
        <taxon>Chromatiales</taxon>
        <taxon>Ectothiorhodospiraceae</taxon>
        <taxon>Ectothiorhodospira</taxon>
    </lineage>
</organism>
<proteinExistence type="predicted"/>
<feature type="modified residue" description="4-aspartylphosphate" evidence="2">
    <location>
        <position position="52"/>
    </location>
</feature>
<accession>A0A1H9ART2</accession>